<accession>A0AA97PNF4</accession>
<protein>
    <submittedName>
        <fullName evidence="1">Uncharacterized protein</fullName>
    </submittedName>
</protein>
<reference evidence="1" key="1">
    <citation type="journal article" date="2012" name="PLoS Genet.">
        <title>Comparative analysis of the genomes of two field isolates of the rice blast fungus Magnaporthe oryzae.</title>
        <authorList>
            <person name="Xue M."/>
            <person name="Yang J."/>
            <person name="Li Z."/>
            <person name="Hu S."/>
            <person name="Yao N."/>
            <person name="Dean R.A."/>
            <person name="Zhao W."/>
            <person name="Shen M."/>
            <person name="Zhang H."/>
            <person name="Li C."/>
            <person name="Liu L."/>
            <person name="Cao L."/>
            <person name="Xu X."/>
            <person name="Xing Y."/>
            <person name="Hsiang T."/>
            <person name="Zhang Z."/>
            <person name="Xu J.R."/>
            <person name="Peng Y.L."/>
        </authorList>
    </citation>
    <scope>NUCLEOTIDE SEQUENCE</scope>
    <source>
        <strain evidence="1">Y34</strain>
    </source>
</reference>
<name>A0AA97PNF4_PYRO3</name>
<organism evidence="1">
    <name type="scientific">Pyricularia oryzae (strain Y34)</name>
    <name type="common">Rice blast fungus</name>
    <name type="synonym">Magnaporthe oryzae</name>
    <dbReference type="NCBI Taxonomy" id="1143189"/>
    <lineage>
        <taxon>Eukaryota</taxon>
        <taxon>Fungi</taxon>
        <taxon>Dikarya</taxon>
        <taxon>Ascomycota</taxon>
        <taxon>Pezizomycotina</taxon>
        <taxon>Sordariomycetes</taxon>
        <taxon>Sordariomycetidae</taxon>
        <taxon>Magnaporthales</taxon>
        <taxon>Pyriculariaceae</taxon>
        <taxon>Pyricularia</taxon>
    </lineage>
</organism>
<evidence type="ECO:0000313" key="1">
    <source>
        <dbReference type="EMBL" id="ELQ41042.1"/>
    </source>
</evidence>
<dbReference type="AlphaFoldDB" id="A0AA97PNF4"/>
<proteinExistence type="predicted"/>
<gene>
    <name evidence="1" type="ORF">OOU_Y34scaffold00308g53</name>
</gene>
<dbReference type="EMBL" id="JH793419">
    <property type="protein sequence ID" value="ELQ41042.1"/>
    <property type="molecule type" value="Genomic_DNA"/>
</dbReference>
<sequence>MSTSEFTCLRIKRLDRQTTITTASLALQVHPSPGWLGQFCLPGMLRVYSVPRKSMWNQDTRCRDADRRAQTKAEWPCGACILMSPEWDTINLARGSANQPCRARPAPVPARQ</sequence>
<dbReference type="Proteomes" id="UP000011086">
    <property type="component" value="Unassembled WGS sequence"/>
</dbReference>